<name>A0A0F9JKX2_9ZZZZ</name>
<dbReference type="InterPro" id="IPR006311">
    <property type="entry name" value="TAT_signal"/>
</dbReference>
<sequence>MSQKNNDTPDSTIENVSRRGILKGFALSGFALAVGMPLALLAEDEKPKYGRDGMPNGWVDNPLAFVSISEDGTVTIVAHRSEMGQGVRTSLPMVVADEMEADWQQVKIIQAEGNEKRYGNQNTDGSRSIRHFFMPMRNVGSAARMMLEAAAAATWSVPVSEVEAKQHQVTHKPTGKTLGYGELATKAAEMPVPKDTDLIYKSAEDFNFIGKKDNKLVDGYDIATGQTTYGMDVRLDDMVYAVIAHPPAYGDTVESYDDKEALKVPGVIKVITLPSSPPPAVFNPLGGVVVIANNTWAAIQGREKLKVEWKAGPNRSYNSAKFREVLKTSANQKGGKVIRHKGEAYTDLSNASSTLSADYYIPHLVQAPMEPPAATARIVDGVCEIWTATQNPQAGIDTVAKWLEYKPEQVKVNVTLLGGGFGRKSKPDYLVEAALTSKALGGQAVKVVWTREDDVQHSYFHTVSAEHLEAAFDDAGKTTTWLHRTVAPTIASTFAEGAKNEMVMELGMGVVNIPFDIKNIQIENPAAPAHTRIGWYRSVSNIPHAFAIQSFIAEMAAHQKKDHKEFLLDLIGADREIDPATLNDEWNYGESPEIYPLNTKRMKGVINLVTEKASWGKKMPEGSGQGLAAHYSFVTYVAAVVELEVNGDGEVKVSRIDVAVDCGPQVNPERIRSQVEGACIMGMSLALMSEITFTDGVTDQNNFDGYRVARMDAAPDVIHTHIVTNDDYSQPLGGVGEPPMPPIAPAICNAIFNATGKRIRELPVGYQLES</sequence>
<dbReference type="PANTHER" id="PTHR47495:SF3">
    <property type="entry name" value="BLR6219 PROTEIN"/>
    <property type="match status" value="1"/>
</dbReference>
<dbReference type="PIRSF" id="PIRSF036389">
    <property type="entry name" value="IOR_B"/>
    <property type="match status" value="1"/>
</dbReference>
<reference evidence="3" key="1">
    <citation type="journal article" date="2015" name="Nature">
        <title>Complex archaea that bridge the gap between prokaryotes and eukaryotes.</title>
        <authorList>
            <person name="Spang A."/>
            <person name="Saw J.H."/>
            <person name="Jorgensen S.L."/>
            <person name="Zaremba-Niedzwiedzka K."/>
            <person name="Martijn J."/>
            <person name="Lind A.E."/>
            <person name="van Eijk R."/>
            <person name="Schleper C."/>
            <person name="Guy L."/>
            <person name="Ettema T.J."/>
        </authorList>
    </citation>
    <scope>NUCLEOTIDE SEQUENCE</scope>
</reference>
<evidence type="ECO:0000259" key="2">
    <source>
        <dbReference type="SMART" id="SM01008"/>
    </source>
</evidence>
<feature type="domain" description="Aldehyde oxidase/xanthine dehydrogenase a/b hammerhead" evidence="2">
    <location>
        <begin position="224"/>
        <end position="313"/>
    </location>
</feature>
<dbReference type="InterPro" id="IPR000674">
    <property type="entry name" value="Ald_Oxase/Xan_DH_a/b"/>
</dbReference>
<dbReference type="InterPro" id="IPR012368">
    <property type="entry name" value="OxRdtase_Mopterin-bd_su_IorB"/>
</dbReference>
<dbReference type="EMBL" id="LAZR01009807">
    <property type="protein sequence ID" value="KKM70499.1"/>
    <property type="molecule type" value="Genomic_DNA"/>
</dbReference>
<dbReference type="Pfam" id="PF02738">
    <property type="entry name" value="MoCoBD_1"/>
    <property type="match status" value="1"/>
</dbReference>
<dbReference type="InterPro" id="IPR037165">
    <property type="entry name" value="AldOxase/xan_DH_Mopterin-bd_sf"/>
</dbReference>
<dbReference type="SUPFAM" id="SSF56003">
    <property type="entry name" value="Molybdenum cofactor-binding domain"/>
    <property type="match status" value="2"/>
</dbReference>
<accession>A0A0F9JKX2</accession>
<keyword evidence="1" id="KW-1133">Transmembrane helix</keyword>
<dbReference type="PANTHER" id="PTHR47495">
    <property type="entry name" value="ALDEHYDE DEHYDROGENASE"/>
    <property type="match status" value="1"/>
</dbReference>
<protein>
    <recommendedName>
        <fullName evidence="2">Aldehyde oxidase/xanthine dehydrogenase a/b hammerhead domain-containing protein</fullName>
    </recommendedName>
</protein>
<dbReference type="Gene3D" id="3.30.365.10">
    <property type="entry name" value="Aldehyde oxidase/xanthine dehydrogenase, molybdopterin binding domain"/>
    <property type="match status" value="4"/>
</dbReference>
<dbReference type="InterPro" id="IPR046867">
    <property type="entry name" value="AldOxase/xan_DH_MoCoBD2"/>
</dbReference>
<dbReference type="GO" id="GO:0016491">
    <property type="term" value="F:oxidoreductase activity"/>
    <property type="evidence" value="ECO:0007669"/>
    <property type="project" value="InterPro"/>
</dbReference>
<comment type="caution">
    <text evidence="3">The sequence shown here is derived from an EMBL/GenBank/DDBJ whole genome shotgun (WGS) entry which is preliminary data.</text>
</comment>
<proteinExistence type="predicted"/>
<feature type="transmembrane region" description="Helical" evidence="1">
    <location>
        <begin position="21"/>
        <end position="42"/>
    </location>
</feature>
<evidence type="ECO:0000256" key="1">
    <source>
        <dbReference type="SAM" id="Phobius"/>
    </source>
</evidence>
<evidence type="ECO:0000313" key="3">
    <source>
        <dbReference type="EMBL" id="KKM70499.1"/>
    </source>
</evidence>
<organism evidence="3">
    <name type="scientific">marine sediment metagenome</name>
    <dbReference type="NCBI Taxonomy" id="412755"/>
    <lineage>
        <taxon>unclassified sequences</taxon>
        <taxon>metagenomes</taxon>
        <taxon>ecological metagenomes</taxon>
    </lineage>
</organism>
<dbReference type="AlphaFoldDB" id="A0A0F9JKX2"/>
<dbReference type="SMART" id="SM01008">
    <property type="entry name" value="Ald_Xan_dh_C"/>
    <property type="match status" value="1"/>
</dbReference>
<dbReference type="InterPro" id="IPR052516">
    <property type="entry name" value="N-heterocyclic_Hydroxylase"/>
</dbReference>
<dbReference type="Gene3D" id="3.90.1170.50">
    <property type="entry name" value="Aldehyde oxidase/xanthine dehydrogenase, a/b hammerhead"/>
    <property type="match status" value="1"/>
</dbReference>
<keyword evidence="1" id="KW-0812">Transmembrane</keyword>
<gene>
    <name evidence="3" type="ORF">LCGC14_1440090</name>
</gene>
<dbReference type="Pfam" id="PF20256">
    <property type="entry name" value="MoCoBD_2"/>
    <property type="match status" value="2"/>
</dbReference>
<dbReference type="PROSITE" id="PS51318">
    <property type="entry name" value="TAT"/>
    <property type="match status" value="1"/>
</dbReference>
<dbReference type="InterPro" id="IPR008274">
    <property type="entry name" value="AldOxase/xan_DH_MoCoBD1"/>
</dbReference>
<keyword evidence="1" id="KW-0472">Membrane</keyword>